<dbReference type="InterPro" id="IPR050143">
    <property type="entry name" value="TRIM/RBCC"/>
</dbReference>
<evidence type="ECO:0000259" key="10">
    <source>
        <dbReference type="PROSITE" id="PS50119"/>
    </source>
</evidence>
<dbReference type="Pfam" id="PF00643">
    <property type="entry name" value="zf-B_box"/>
    <property type="match status" value="1"/>
</dbReference>
<keyword evidence="12" id="KW-1185">Reference proteome</keyword>
<dbReference type="SMART" id="SM00184">
    <property type="entry name" value="RING"/>
    <property type="match status" value="1"/>
</dbReference>
<name>A0A6P3VD80_OCTDE</name>
<reference evidence="13" key="1">
    <citation type="submission" date="2025-08" db="UniProtKB">
        <authorList>
            <consortium name="RefSeq"/>
        </authorList>
    </citation>
    <scope>IDENTIFICATION</scope>
</reference>
<organism evidence="12 13">
    <name type="scientific">Octodon degus</name>
    <name type="common">Degu</name>
    <name type="synonym">Sciurus degus</name>
    <dbReference type="NCBI Taxonomy" id="10160"/>
    <lineage>
        <taxon>Eukaryota</taxon>
        <taxon>Metazoa</taxon>
        <taxon>Chordata</taxon>
        <taxon>Craniata</taxon>
        <taxon>Vertebrata</taxon>
        <taxon>Euteleostomi</taxon>
        <taxon>Mammalia</taxon>
        <taxon>Eutheria</taxon>
        <taxon>Euarchontoglires</taxon>
        <taxon>Glires</taxon>
        <taxon>Rodentia</taxon>
        <taxon>Hystricomorpha</taxon>
        <taxon>Octodontidae</taxon>
        <taxon>Octodon</taxon>
    </lineage>
</organism>
<evidence type="ECO:0000313" key="13">
    <source>
        <dbReference type="RefSeq" id="XP_012372560.1"/>
    </source>
</evidence>
<gene>
    <name evidence="13" type="primary">LOC101569936</name>
</gene>
<evidence type="ECO:0000259" key="11">
    <source>
        <dbReference type="PROSITE" id="PS50188"/>
    </source>
</evidence>
<dbReference type="Pfam" id="PF13445">
    <property type="entry name" value="zf-RING_UBOX"/>
    <property type="match status" value="1"/>
</dbReference>
<keyword evidence="5" id="KW-0862">Zinc</keyword>
<dbReference type="InterPro" id="IPR043136">
    <property type="entry name" value="B30.2/SPRY_sf"/>
</dbReference>
<evidence type="ECO:0000256" key="7">
    <source>
        <dbReference type="PROSITE-ProRule" id="PRU00024"/>
    </source>
</evidence>
<feature type="domain" description="RING-type" evidence="9">
    <location>
        <begin position="15"/>
        <end position="59"/>
    </location>
</feature>
<dbReference type="SUPFAM" id="SSF57850">
    <property type="entry name" value="RING/U-box"/>
    <property type="match status" value="1"/>
</dbReference>
<dbReference type="PROSITE" id="PS50089">
    <property type="entry name" value="ZF_RING_2"/>
    <property type="match status" value="1"/>
</dbReference>
<keyword evidence="2" id="KW-0963">Cytoplasm</keyword>
<evidence type="ECO:0000259" key="9">
    <source>
        <dbReference type="PROSITE" id="PS50089"/>
    </source>
</evidence>
<protein>
    <submittedName>
        <fullName evidence="13">Tripartite motif-containing protein 34 isoform X1</fullName>
    </submittedName>
</protein>
<dbReference type="Gene3D" id="2.60.120.920">
    <property type="match status" value="1"/>
</dbReference>
<dbReference type="InterPro" id="IPR001841">
    <property type="entry name" value="Znf_RING"/>
</dbReference>
<evidence type="ECO:0000256" key="2">
    <source>
        <dbReference type="ARBA" id="ARBA00022490"/>
    </source>
</evidence>
<keyword evidence="3" id="KW-0479">Metal-binding</keyword>
<dbReference type="AlphaFoldDB" id="A0A6P3VD80"/>
<dbReference type="PROSITE" id="PS50188">
    <property type="entry name" value="B302_SPRY"/>
    <property type="match status" value="1"/>
</dbReference>
<dbReference type="PROSITE" id="PS50119">
    <property type="entry name" value="ZF_BBOX"/>
    <property type="match status" value="1"/>
</dbReference>
<dbReference type="SMART" id="SM00336">
    <property type="entry name" value="BBOX"/>
    <property type="match status" value="1"/>
</dbReference>
<dbReference type="FunCoup" id="A0A6P3VD80">
    <property type="interactions" value="359"/>
</dbReference>
<keyword evidence="6 8" id="KW-0175">Coiled coil</keyword>
<dbReference type="InParanoid" id="A0A6P3VD80"/>
<dbReference type="GeneID" id="101569936"/>
<feature type="domain" description="B30.2/SPRY" evidence="11">
    <location>
        <begin position="283"/>
        <end position="484"/>
    </location>
</feature>
<evidence type="ECO:0000256" key="6">
    <source>
        <dbReference type="ARBA" id="ARBA00023054"/>
    </source>
</evidence>
<evidence type="ECO:0000256" key="8">
    <source>
        <dbReference type="SAM" id="Coils"/>
    </source>
</evidence>
<dbReference type="Pfam" id="PF00622">
    <property type="entry name" value="SPRY"/>
    <property type="match status" value="1"/>
</dbReference>
<dbReference type="PROSITE" id="PS00518">
    <property type="entry name" value="ZF_RING_1"/>
    <property type="match status" value="1"/>
</dbReference>
<dbReference type="PRINTS" id="PR01407">
    <property type="entry name" value="BUTYPHLNCDUF"/>
</dbReference>
<evidence type="ECO:0000256" key="5">
    <source>
        <dbReference type="ARBA" id="ARBA00022833"/>
    </source>
</evidence>
<dbReference type="OrthoDB" id="264917at2759"/>
<keyword evidence="4 7" id="KW-0863">Zinc-finger</keyword>
<dbReference type="GO" id="GO:0005737">
    <property type="term" value="C:cytoplasm"/>
    <property type="evidence" value="ECO:0007669"/>
    <property type="project" value="UniProtKB-SubCell"/>
</dbReference>
<dbReference type="SUPFAM" id="SSF49899">
    <property type="entry name" value="Concanavalin A-like lectins/glucanases"/>
    <property type="match status" value="1"/>
</dbReference>
<feature type="coiled-coil region" evidence="8">
    <location>
        <begin position="137"/>
        <end position="240"/>
    </location>
</feature>
<dbReference type="SMART" id="SM00449">
    <property type="entry name" value="SPRY"/>
    <property type="match status" value="1"/>
</dbReference>
<dbReference type="InterPro" id="IPR003877">
    <property type="entry name" value="SPRY_dom"/>
</dbReference>
<dbReference type="InterPro" id="IPR000315">
    <property type="entry name" value="Znf_B-box"/>
</dbReference>
<dbReference type="GO" id="GO:0008270">
    <property type="term" value="F:zinc ion binding"/>
    <property type="evidence" value="ECO:0007669"/>
    <property type="project" value="UniProtKB-KW"/>
</dbReference>
<dbReference type="CDD" id="cd19761">
    <property type="entry name" value="Bbox2_TRIM5-like"/>
    <property type="match status" value="1"/>
</dbReference>
<dbReference type="PANTHER" id="PTHR24103">
    <property type="entry name" value="E3 UBIQUITIN-PROTEIN LIGASE TRIM"/>
    <property type="match status" value="1"/>
</dbReference>
<dbReference type="Gene3D" id="3.30.160.60">
    <property type="entry name" value="Classic Zinc Finger"/>
    <property type="match status" value="1"/>
</dbReference>
<sequence>MASKILTDLEKEATCPICRKQLTEPLGLACGHALCPSCITVDREEAEEGSGKECSCPVCGTGSPHENLWANQHQADTVEKLGELKLNTGVEKKIAFCALHGEKLQLFCKEDQKVICWLCERSQEHCGHHTFLVEEVVQECQERVQAALQRLREEQQEAEKLKAAIMEDRIAWKHEMKTERQWIESKFCWLRRALHNEKQRELRILEEKERKTLADWEQAEDEMLQQSQVLEELISELEHRSQWAAEELLQDTSGILKWSEIWTVRKPKTPPRKTDTRLEFPDLRRVLCLYRELKDIQGYWEDFTLNPVNLNLNLVLSEDHRQVRAVPIWPFKSDNYGILGSQYFSSGKHYWEVDVSNKTAWVLGVYCRKPSVKLASRLSTAHLKTWSRYKPEHGYWVIGLRKKHGYRAFDESPTFDPKVLALSVAIPLRRIGVFLSLEAGTVSFFNITDNGSLIYQFHKCCHPQPLYPYFNPGNCPAPLTLCRP</sequence>
<evidence type="ECO:0000256" key="3">
    <source>
        <dbReference type="ARBA" id="ARBA00022723"/>
    </source>
</evidence>
<evidence type="ECO:0000313" key="12">
    <source>
        <dbReference type="Proteomes" id="UP000515203"/>
    </source>
</evidence>
<dbReference type="InterPro" id="IPR027370">
    <property type="entry name" value="Znf-RING_euk"/>
</dbReference>
<dbReference type="FunFam" id="3.30.160.60:FF:000386">
    <property type="entry name" value="Tripartite motif-containing 5 (Predicted)"/>
    <property type="match status" value="1"/>
</dbReference>
<dbReference type="Proteomes" id="UP000515203">
    <property type="component" value="Unplaced"/>
</dbReference>
<dbReference type="RefSeq" id="XP_012372560.1">
    <property type="nucleotide sequence ID" value="XM_012517106.2"/>
</dbReference>
<dbReference type="InterPro" id="IPR017907">
    <property type="entry name" value="Znf_RING_CS"/>
</dbReference>
<dbReference type="InterPro" id="IPR003879">
    <property type="entry name" value="Butyrophylin_SPRY"/>
</dbReference>
<dbReference type="InterPro" id="IPR013083">
    <property type="entry name" value="Znf_RING/FYVE/PHD"/>
</dbReference>
<proteinExistence type="predicted"/>
<dbReference type="SUPFAM" id="SSF57845">
    <property type="entry name" value="B-box zinc-binding domain"/>
    <property type="match status" value="1"/>
</dbReference>
<dbReference type="InterPro" id="IPR013320">
    <property type="entry name" value="ConA-like_dom_sf"/>
</dbReference>
<feature type="domain" description="B box-type" evidence="10">
    <location>
        <begin position="92"/>
        <end position="139"/>
    </location>
</feature>
<dbReference type="InterPro" id="IPR001870">
    <property type="entry name" value="B30.2/SPRY"/>
</dbReference>
<accession>A0A6P3VD80</accession>
<comment type="subcellular location">
    <subcellularLocation>
        <location evidence="1">Cytoplasm</location>
    </subcellularLocation>
</comment>
<evidence type="ECO:0000256" key="1">
    <source>
        <dbReference type="ARBA" id="ARBA00004496"/>
    </source>
</evidence>
<evidence type="ECO:0000256" key="4">
    <source>
        <dbReference type="ARBA" id="ARBA00022771"/>
    </source>
</evidence>
<dbReference type="Gene3D" id="3.30.40.10">
    <property type="entry name" value="Zinc/RING finger domain, C3HC4 (zinc finger)"/>
    <property type="match status" value="1"/>
</dbReference>